<evidence type="ECO:0000313" key="6">
    <source>
        <dbReference type="Proteomes" id="UP000220914"/>
    </source>
</evidence>
<dbReference type="InterPro" id="IPR055170">
    <property type="entry name" value="GFO_IDH_MocA-like_dom"/>
</dbReference>
<keyword evidence="1" id="KW-0560">Oxidoreductase</keyword>
<evidence type="ECO:0000256" key="1">
    <source>
        <dbReference type="ARBA" id="ARBA00023002"/>
    </source>
</evidence>
<organism evidence="5 6">
    <name type="scientific">Mycolicibacterium agri</name>
    <name type="common">Mycobacterium agri</name>
    <dbReference type="NCBI Taxonomy" id="36811"/>
    <lineage>
        <taxon>Bacteria</taxon>
        <taxon>Bacillati</taxon>
        <taxon>Actinomycetota</taxon>
        <taxon>Actinomycetes</taxon>
        <taxon>Mycobacteriales</taxon>
        <taxon>Mycobacteriaceae</taxon>
        <taxon>Mycolicibacterium</taxon>
    </lineage>
</organism>
<dbReference type="Proteomes" id="UP000465302">
    <property type="component" value="Unassembled WGS sequence"/>
</dbReference>
<dbReference type="Proteomes" id="UP000220914">
    <property type="component" value="Unassembled WGS sequence"/>
</dbReference>
<dbReference type="Gene3D" id="3.30.360.10">
    <property type="entry name" value="Dihydrodipicolinate Reductase, domain 2"/>
    <property type="match status" value="1"/>
</dbReference>
<dbReference type="GO" id="GO:0000166">
    <property type="term" value="F:nucleotide binding"/>
    <property type="evidence" value="ECO:0007669"/>
    <property type="project" value="InterPro"/>
</dbReference>
<name>A0A2A7NCJ8_MYCAG</name>
<comment type="caution">
    <text evidence="5">The sequence shown here is derived from an EMBL/GenBank/DDBJ whole genome shotgun (WGS) entry which is preliminary data.</text>
</comment>
<keyword evidence="6" id="KW-1185">Reference proteome</keyword>
<feature type="domain" description="Gfo/Idh/MocA-like oxidoreductase N-terminal" evidence="2">
    <location>
        <begin position="13"/>
        <end position="129"/>
    </location>
</feature>
<evidence type="ECO:0000313" key="5">
    <source>
        <dbReference type="EMBL" id="PEG41198.1"/>
    </source>
</evidence>
<dbReference type="Pfam" id="PF01408">
    <property type="entry name" value="GFO_IDH_MocA"/>
    <property type="match status" value="1"/>
</dbReference>
<dbReference type="RefSeq" id="WP_097938983.1">
    <property type="nucleotide sequence ID" value="NZ_BLKS01000004.1"/>
</dbReference>
<dbReference type="GO" id="GO:0016491">
    <property type="term" value="F:oxidoreductase activity"/>
    <property type="evidence" value="ECO:0007669"/>
    <property type="project" value="UniProtKB-KW"/>
</dbReference>
<reference evidence="4 7" key="2">
    <citation type="journal article" date="2019" name="Emerg. Microbes Infect.">
        <title>Comprehensive subspecies identification of 175 nontuberculous mycobacteria species based on 7547 genomic profiles.</title>
        <authorList>
            <person name="Matsumoto Y."/>
            <person name="Kinjo T."/>
            <person name="Motooka D."/>
            <person name="Nabeya D."/>
            <person name="Jung N."/>
            <person name="Uechi K."/>
            <person name="Horii T."/>
            <person name="Iida T."/>
            <person name="Fujita J."/>
            <person name="Nakamura S."/>
        </authorList>
    </citation>
    <scope>NUCLEOTIDE SEQUENCE [LARGE SCALE GENOMIC DNA]</scope>
    <source>
        <strain evidence="4 7">JCM 6377</strain>
    </source>
</reference>
<dbReference type="SUPFAM" id="SSF55347">
    <property type="entry name" value="Glyceraldehyde-3-phosphate dehydrogenase-like, C-terminal domain"/>
    <property type="match status" value="1"/>
</dbReference>
<dbReference type="Pfam" id="PF22725">
    <property type="entry name" value="GFO_IDH_MocA_C3"/>
    <property type="match status" value="1"/>
</dbReference>
<evidence type="ECO:0000259" key="2">
    <source>
        <dbReference type="Pfam" id="PF01408"/>
    </source>
</evidence>
<dbReference type="PANTHER" id="PTHR43818">
    <property type="entry name" value="BCDNA.GH03377"/>
    <property type="match status" value="1"/>
</dbReference>
<dbReference type="InterPro" id="IPR050463">
    <property type="entry name" value="Gfo/Idh/MocA_oxidrdct_glycsds"/>
</dbReference>
<reference evidence="5 6" key="1">
    <citation type="submission" date="2017-10" db="EMBL/GenBank/DDBJ databases">
        <title>The new phylogeny of genus Mycobacterium.</title>
        <authorList>
            <person name="Tortoli E."/>
            <person name="Trovato A."/>
            <person name="Cirillo D.M."/>
        </authorList>
    </citation>
    <scope>NUCLEOTIDE SEQUENCE [LARGE SCALE GENOMIC DNA]</scope>
    <source>
        <strain evidence="5 6">CCUG37673</strain>
    </source>
</reference>
<sequence length="380" mass="40990">MSGALRAHGTVGLAVIGCGTVGRIRAVLAREYPGIDWLGLCDIDEPTLKTLADDVRADFATTDLGELLARPEVGAVIVATDEQVHVEPIMRAVELGVPMFIEKPLATDPVDSARVLAAIEDAGIDAVVGYTQRFRRRFQTVKQRLRDGQIGDVTTVVTRAFMNRMVPEATLRKVADPKNLTPMVVSGTHSLDMCMWLMEGRRPVEVYARSTDRTLGPIGTKDGTSGIFTMDDGVVFSMNINWALPTVWPGAVYGLEIGIVGTRGVIDVEDTHRDVILASEVGQPAGYTSRGFAPPMERHVDFIGSYPPGDVSDGMLWGPMREETTTWFARVCRGIDTPHATAADGHANLIHTMAMDLSARTGRPVSLPISPDELVAGLGS</sequence>
<dbReference type="EMBL" id="PDCP01000007">
    <property type="protein sequence ID" value="PEG41198.1"/>
    <property type="molecule type" value="Genomic_DNA"/>
</dbReference>
<feature type="domain" description="GFO/IDH/MocA-like oxidoreductase" evidence="3">
    <location>
        <begin position="138"/>
        <end position="266"/>
    </location>
</feature>
<reference evidence="4" key="3">
    <citation type="submission" date="2020-02" db="EMBL/GenBank/DDBJ databases">
        <authorList>
            <person name="Matsumoto Y."/>
            <person name="Motooka D."/>
            <person name="Nakamura S."/>
        </authorList>
    </citation>
    <scope>NUCLEOTIDE SEQUENCE</scope>
    <source>
        <strain evidence="4">JCM 6377</strain>
    </source>
</reference>
<dbReference type="EMBL" id="BLKS01000004">
    <property type="protein sequence ID" value="GFG55355.1"/>
    <property type="molecule type" value="Genomic_DNA"/>
</dbReference>
<dbReference type="SUPFAM" id="SSF51735">
    <property type="entry name" value="NAD(P)-binding Rossmann-fold domains"/>
    <property type="match status" value="1"/>
</dbReference>
<dbReference type="AlphaFoldDB" id="A0A2A7NCJ8"/>
<dbReference type="PANTHER" id="PTHR43818:SF11">
    <property type="entry name" value="BCDNA.GH03377"/>
    <property type="match status" value="1"/>
</dbReference>
<dbReference type="InterPro" id="IPR036291">
    <property type="entry name" value="NAD(P)-bd_dom_sf"/>
</dbReference>
<dbReference type="Gene3D" id="3.40.50.720">
    <property type="entry name" value="NAD(P)-binding Rossmann-like Domain"/>
    <property type="match status" value="1"/>
</dbReference>
<evidence type="ECO:0000259" key="3">
    <source>
        <dbReference type="Pfam" id="PF22725"/>
    </source>
</evidence>
<dbReference type="OrthoDB" id="179913at2"/>
<accession>A0A2A7NCJ8</accession>
<evidence type="ECO:0000313" key="4">
    <source>
        <dbReference type="EMBL" id="GFG55355.1"/>
    </source>
</evidence>
<protein>
    <submittedName>
        <fullName evidence="5">Oxidoreductase</fullName>
    </submittedName>
</protein>
<dbReference type="InterPro" id="IPR000683">
    <property type="entry name" value="Gfo/Idh/MocA-like_OxRdtase_N"/>
</dbReference>
<dbReference type="PROSITE" id="PS51257">
    <property type="entry name" value="PROKAR_LIPOPROTEIN"/>
    <property type="match status" value="1"/>
</dbReference>
<gene>
    <name evidence="5" type="ORF">CQY20_06025</name>
    <name evidence="4" type="ORF">MAGR_67960</name>
</gene>
<proteinExistence type="predicted"/>
<evidence type="ECO:0000313" key="7">
    <source>
        <dbReference type="Proteomes" id="UP000465302"/>
    </source>
</evidence>